<dbReference type="GO" id="GO:0005829">
    <property type="term" value="C:cytosol"/>
    <property type="evidence" value="ECO:0007669"/>
    <property type="project" value="TreeGrafter"/>
</dbReference>
<feature type="domain" description="Aminoacyl-transfer RNA synthetases class-II family profile" evidence="5">
    <location>
        <begin position="171"/>
        <end position="237"/>
    </location>
</feature>
<keyword evidence="2" id="KW-0547">Nucleotide-binding</keyword>
<dbReference type="PANTHER" id="PTHR42918:SF15">
    <property type="entry name" value="LYSINE--TRNA LIGASE, CHLOROPLASTIC_MITOCHONDRIAL"/>
    <property type="match status" value="1"/>
</dbReference>
<dbReference type="Pfam" id="PF01336">
    <property type="entry name" value="tRNA_anti-codon"/>
    <property type="match status" value="1"/>
</dbReference>
<evidence type="ECO:0000256" key="1">
    <source>
        <dbReference type="ARBA" id="ARBA00022598"/>
    </source>
</evidence>
<evidence type="ECO:0000256" key="3">
    <source>
        <dbReference type="ARBA" id="ARBA00022840"/>
    </source>
</evidence>
<organism evidence="6 7">
    <name type="scientific">Candidatus Shapirobacteria bacterium CG07_land_8_20_14_0_80_39_18</name>
    <dbReference type="NCBI Taxonomy" id="1974882"/>
    <lineage>
        <taxon>Bacteria</taxon>
        <taxon>Candidatus Shapironibacteriota</taxon>
    </lineage>
</organism>
<dbReference type="PRINTS" id="PR00982">
    <property type="entry name" value="TRNASYNTHLYS"/>
</dbReference>
<dbReference type="InterPro" id="IPR018149">
    <property type="entry name" value="Lys-tRNA-synth_II_C"/>
</dbReference>
<keyword evidence="4" id="KW-0030">Aminoacyl-tRNA synthetase</keyword>
<dbReference type="InterPro" id="IPR044136">
    <property type="entry name" value="Lys-tRNA-ligase_II_N"/>
</dbReference>
<gene>
    <name evidence="6" type="ORF">COT03_00560</name>
</gene>
<evidence type="ECO:0000313" key="7">
    <source>
        <dbReference type="Proteomes" id="UP000229502"/>
    </source>
</evidence>
<dbReference type="EMBL" id="PEWZ01000031">
    <property type="protein sequence ID" value="PIU36220.1"/>
    <property type="molecule type" value="Genomic_DNA"/>
</dbReference>
<evidence type="ECO:0000259" key="5">
    <source>
        <dbReference type="PROSITE" id="PS50862"/>
    </source>
</evidence>
<dbReference type="SUPFAM" id="SSF55681">
    <property type="entry name" value="Class II aaRS and biotin synthetases"/>
    <property type="match status" value="1"/>
</dbReference>
<dbReference type="GO" id="GO:0004824">
    <property type="term" value="F:lysine-tRNA ligase activity"/>
    <property type="evidence" value="ECO:0007669"/>
    <property type="project" value="InterPro"/>
</dbReference>
<keyword evidence="3" id="KW-0067">ATP-binding</keyword>
<proteinExistence type="predicted"/>
<dbReference type="InterPro" id="IPR012340">
    <property type="entry name" value="NA-bd_OB-fold"/>
</dbReference>
<accession>A0A2M6YRY3</accession>
<keyword evidence="1 6" id="KW-0436">Ligase</keyword>
<dbReference type="GO" id="GO:0005524">
    <property type="term" value="F:ATP binding"/>
    <property type="evidence" value="ECO:0007669"/>
    <property type="project" value="UniProtKB-KW"/>
</dbReference>
<dbReference type="Pfam" id="PF00152">
    <property type="entry name" value="tRNA-synt_2"/>
    <property type="match status" value="1"/>
</dbReference>
<evidence type="ECO:0000313" key="6">
    <source>
        <dbReference type="EMBL" id="PIU36220.1"/>
    </source>
</evidence>
<dbReference type="CDD" id="cd04322">
    <property type="entry name" value="LysRS_N"/>
    <property type="match status" value="1"/>
</dbReference>
<dbReference type="PANTHER" id="PTHR42918">
    <property type="entry name" value="LYSYL-TRNA SYNTHETASE"/>
    <property type="match status" value="1"/>
</dbReference>
<sequence length="237" mass="26849">MGSAEDNLRQVRLEKLKKIKALGIDPYPAKFVKEQSCSQAKEMEGEKVSVAGRLRGLRGHGGLLFADLVDESGKIQLFFSKKDIGEEKFKLLELLDLGDFIGATGTVFKTQAGELTVKVADFSILTKTLLPLPEKWHGLTDMEIRLRQRYLDLIMNPETRELFVKKAKFWQAVRNFLTKKGFIEVETPVLEEIPGGADAMPFITHHNALDTDFYLRISLELHLKRLIVGGFEKVFEI</sequence>
<feature type="non-terminal residue" evidence="6">
    <location>
        <position position="237"/>
    </location>
</feature>
<dbReference type="SUPFAM" id="SSF50249">
    <property type="entry name" value="Nucleic acid-binding proteins"/>
    <property type="match status" value="1"/>
</dbReference>
<dbReference type="InterPro" id="IPR004365">
    <property type="entry name" value="NA-bd_OB_tRNA"/>
</dbReference>
<name>A0A2M6YRY3_9BACT</name>
<dbReference type="Proteomes" id="UP000229502">
    <property type="component" value="Unassembled WGS sequence"/>
</dbReference>
<protein>
    <submittedName>
        <fullName evidence="6">Lysine--tRNA ligase</fullName>
    </submittedName>
</protein>
<dbReference type="AlphaFoldDB" id="A0A2M6YRY3"/>
<dbReference type="GO" id="GO:0006430">
    <property type="term" value="P:lysyl-tRNA aminoacylation"/>
    <property type="evidence" value="ECO:0007669"/>
    <property type="project" value="InterPro"/>
</dbReference>
<dbReference type="Gene3D" id="2.40.50.140">
    <property type="entry name" value="Nucleic acid-binding proteins"/>
    <property type="match status" value="1"/>
</dbReference>
<dbReference type="InterPro" id="IPR045864">
    <property type="entry name" value="aa-tRNA-synth_II/BPL/LPL"/>
</dbReference>
<comment type="caution">
    <text evidence="6">The sequence shown here is derived from an EMBL/GenBank/DDBJ whole genome shotgun (WGS) entry which is preliminary data.</text>
</comment>
<evidence type="ECO:0000256" key="2">
    <source>
        <dbReference type="ARBA" id="ARBA00022741"/>
    </source>
</evidence>
<dbReference type="GO" id="GO:0000049">
    <property type="term" value="F:tRNA binding"/>
    <property type="evidence" value="ECO:0007669"/>
    <property type="project" value="TreeGrafter"/>
</dbReference>
<reference evidence="7" key="1">
    <citation type="submission" date="2017-09" db="EMBL/GenBank/DDBJ databases">
        <title>Depth-based differentiation of microbial function through sediment-hosted aquifers and enrichment of novel symbionts in the deep terrestrial subsurface.</title>
        <authorList>
            <person name="Probst A.J."/>
            <person name="Ladd B."/>
            <person name="Jarett J.K."/>
            <person name="Geller-Mcgrath D.E."/>
            <person name="Sieber C.M.K."/>
            <person name="Emerson J.B."/>
            <person name="Anantharaman K."/>
            <person name="Thomas B.C."/>
            <person name="Malmstrom R."/>
            <person name="Stieglmeier M."/>
            <person name="Klingl A."/>
            <person name="Woyke T."/>
            <person name="Ryan C.M."/>
            <person name="Banfield J.F."/>
        </authorList>
    </citation>
    <scope>NUCLEOTIDE SEQUENCE [LARGE SCALE GENOMIC DNA]</scope>
</reference>
<dbReference type="InterPro" id="IPR004364">
    <property type="entry name" value="Aa-tRNA-synt_II"/>
</dbReference>
<evidence type="ECO:0000256" key="4">
    <source>
        <dbReference type="ARBA" id="ARBA00023146"/>
    </source>
</evidence>
<dbReference type="PROSITE" id="PS50862">
    <property type="entry name" value="AA_TRNA_LIGASE_II"/>
    <property type="match status" value="1"/>
</dbReference>
<dbReference type="Gene3D" id="3.30.930.10">
    <property type="entry name" value="Bira Bifunctional Protein, Domain 2"/>
    <property type="match status" value="1"/>
</dbReference>
<dbReference type="InterPro" id="IPR006195">
    <property type="entry name" value="aa-tRNA-synth_II"/>
</dbReference>